<dbReference type="RefSeq" id="WP_016113713.1">
    <property type="nucleotide sequence ID" value="NZ_CP189809.1"/>
</dbReference>
<dbReference type="Pfam" id="PF14526">
    <property type="entry name" value="Cass2"/>
    <property type="match status" value="1"/>
</dbReference>
<keyword evidence="2" id="KW-0238">DNA-binding</keyword>
<dbReference type="SUPFAM" id="SSF46689">
    <property type="entry name" value="Homeodomain-like"/>
    <property type="match status" value="2"/>
</dbReference>
<dbReference type="GO" id="GO:0043565">
    <property type="term" value="F:sequence-specific DNA binding"/>
    <property type="evidence" value="ECO:0007669"/>
    <property type="project" value="InterPro"/>
</dbReference>
<accession>A0A1Y3MIY6</accession>
<dbReference type="InterPro" id="IPR010499">
    <property type="entry name" value="AraC_E-bd"/>
</dbReference>
<dbReference type="Proteomes" id="UP000195321">
    <property type="component" value="Unassembled WGS sequence"/>
</dbReference>
<dbReference type="SUPFAM" id="SSF55136">
    <property type="entry name" value="Probable bacterial effector-binding domain"/>
    <property type="match status" value="1"/>
</dbReference>
<dbReference type="InterPro" id="IPR011256">
    <property type="entry name" value="Reg_factor_effector_dom_sf"/>
</dbReference>
<dbReference type="SMART" id="SM00871">
    <property type="entry name" value="AraC_E_bind"/>
    <property type="match status" value="1"/>
</dbReference>
<dbReference type="InterPro" id="IPR029441">
    <property type="entry name" value="Cass2"/>
</dbReference>
<comment type="caution">
    <text evidence="4">The sequence shown here is derived from an EMBL/GenBank/DDBJ whole genome shotgun (WGS) entry which is preliminary data.</text>
</comment>
<evidence type="ECO:0000256" key="3">
    <source>
        <dbReference type="ARBA" id="ARBA00023163"/>
    </source>
</evidence>
<name>A0A1Y3MIY6_9BACI</name>
<evidence type="ECO:0000313" key="4">
    <source>
        <dbReference type="EMBL" id="OUM48420.1"/>
    </source>
</evidence>
<dbReference type="EMBL" id="MWPX01000013">
    <property type="protein sequence ID" value="OUM48420.1"/>
    <property type="molecule type" value="Genomic_DNA"/>
</dbReference>
<proteinExistence type="predicted"/>
<dbReference type="InterPro" id="IPR050959">
    <property type="entry name" value="MarA-like"/>
</dbReference>
<evidence type="ECO:0000256" key="1">
    <source>
        <dbReference type="ARBA" id="ARBA00023015"/>
    </source>
</evidence>
<evidence type="ECO:0000256" key="2">
    <source>
        <dbReference type="ARBA" id="ARBA00023125"/>
    </source>
</evidence>
<dbReference type="InterPro" id="IPR018062">
    <property type="entry name" value="HTH_AraC-typ_CS"/>
</dbReference>
<dbReference type="SMART" id="SM00342">
    <property type="entry name" value="HTH_ARAC"/>
    <property type="match status" value="1"/>
</dbReference>
<keyword evidence="1" id="KW-0805">Transcription regulation</keyword>
<dbReference type="PANTHER" id="PTHR47504">
    <property type="entry name" value="RIGHT ORIGIN-BINDING PROTEIN"/>
    <property type="match status" value="1"/>
</dbReference>
<protein>
    <submittedName>
        <fullName evidence="4">AraC family transcriptional regulator</fullName>
    </submittedName>
</protein>
<dbReference type="PANTHER" id="PTHR47504:SF5">
    <property type="entry name" value="RIGHT ORIGIN-BINDING PROTEIN"/>
    <property type="match status" value="1"/>
</dbReference>
<dbReference type="InterPro" id="IPR018060">
    <property type="entry name" value="HTH_AraC"/>
</dbReference>
<dbReference type="AlphaFoldDB" id="A0A1Y3MIY6"/>
<dbReference type="PRINTS" id="PR00032">
    <property type="entry name" value="HTHARAC"/>
</dbReference>
<dbReference type="Gene3D" id="1.10.10.60">
    <property type="entry name" value="Homeodomain-like"/>
    <property type="match status" value="2"/>
</dbReference>
<reference evidence="4 5" key="1">
    <citation type="submission" date="2017-02" db="EMBL/GenBank/DDBJ databases">
        <title>Bacillus pseudomycoides isolate FSL K6-0042.</title>
        <authorList>
            <person name="Kovac J."/>
        </authorList>
    </citation>
    <scope>NUCLEOTIDE SEQUENCE [LARGE SCALE GENOMIC DNA]</scope>
    <source>
        <strain evidence="4 5">FSL K6-0042</strain>
    </source>
</reference>
<dbReference type="Pfam" id="PF12833">
    <property type="entry name" value="HTH_18"/>
    <property type="match status" value="1"/>
</dbReference>
<evidence type="ECO:0000313" key="5">
    <source>
        <dbReference type="Proteomes" id="UP000195321"/>
    </source>
</evidence>
<dbReference type="Gene3D" id="3.20.80.10">
    <property type="entry name" value="Regulatory factor, effector binding domain"/>
    <property type="match status" value="1"/>
</dbReference>
<dbReference type="PROSITE" id="PS01124">
    <property type="entry name" value="HTH_ARAC_FAMILY_2"/>
    <property type="match status" value="1"/>
</dbReference>
<sequence length="302" mass="35525">MESYETQIQKAINYIEEDVMEKQTLSNLARIAGFSEYHFHRVFQALVGDTVMEYVRKRRLARAAYRLSHTEEKILDIALEHGFQSHETFIRAFKKLFQMTPSSYRRQGIKTPMYYKANVKQRKFNPYLGGIQMEFRIEKKPAFFVAGYEMKTSSKEGKNLKDIPAFWDRYLQNNLASNITNRKHTDQYVELGMCTDFHLETGEFTYIIGMEVTSFDGVSNELAQRTFPEATYAVFTTPKVPHKDMVSSIQQTWNSIFSEWFPHSGYEHAGVTEFELYDERCHEDKSEFAQVEIWLPVQKKQQ</sequence>
<dbReference type="InterPro" id="IPR020449">
    <property type="entry name" value="Tscrpt_reg_AraC-type_HTH"/>
</dbReference>
<gene>
    <name evidence="4" type="ORF">BW425_13550</name>
</gene>
<keyword evidence="3" id="KW-0804">Transcription</keyword>
<dbReference type="GO" id="GO:0003700">
    <property type="term" value="F:DNA-binding transcription factor activity"/>
    <property type="evidence" value="ECO:0007669"/>
    <property type="project" value="InterPro"/>
</dbReference>
<organism evidence="4 5">
    <name type="scientific">Bacillus pseudomycoides</name>
    <dbReference type="NCBI Taxonomy" id="64104"/>
    <lineage>
        <taxon>Bacteria</taxon>
        <taxon>Bacillati</taxon>
        <taxon>Bacillota</taxon>
        <taxon>Bacilli</taxon>
        <taxon>Bacillales</taxon>
        <taxon>Bacillaceae</taxon>
        <taxon>Bacillus</taxon>
        <taxon>Bacillus cereus group</taxon>
    </lineage>
</organism>
<dbReference type="InterPro" id="IPR009057">
    <property type="entry name" value="Homeodomain-like_sf"/>
</dbReference>
<dbReference type="PROSITE" id="PS00041">
    <property type="entry name" value="HTH_ARAC_FAMILY_1"/>
    <property type="match status" value="1"/>
</dbReference>